<sequence>MIYWIVFGIFIAIASCNPIEKENSVIVNEFLDQTLSKINNDPNIDSKINISKIHVKKYRFKNGVLSNLKSWKRSGDALMWSNSREVSISAHVVLQEMVFTADELLIESEKATSPVLKIKDNLLYFLFQVQIDSKSGCKITDHILSWKQLNGTIFSNNPKYNNKNFSLTHAELKHLNKSHNNRQVLKFLLENMIICPHIPKHSFLLQFAEPKVLMIP</sequence>
<accession>A0A224XSJ2</accession>
<reference evidence="2" key="1">
    <citation type="journal article" date="2018" name="PLoS Negl. Trop. Dis.">
        <title>An insight into the salivary gland and fat body transcriptome of Panstrongylus lignarius (Hemiptera: Heteroptera), the main vector of Chagas disease in Peru.</title>
        <authorList>
            <person name="Nevoa J.C."/>
            <person name="Mendes M.T."/>
            <person name="da Silva M.V."/>
            <person name="Soares S.C."/>
            <person name="Oliveira C.J.F."/>
            <person name="Ribeiro J.M.C."/>
        </authorList>
    </citation>
    <scope>NUCLEOTIDE SEQUENCE</scope>
</reference>
<protein>
    <submittedName>
        <fullName evidence="2">Putative secreted protein</fullName>
    </submittedName>
</protein>
<dbReference type="EMBL" id="GFTR01003638">
    <property type="protein sequence ID" value="JAW12788.1"/>
    <property type="molecule type" value="Transcribed_RNA"/>
</dbReference>
<keyword evidence="1" id="KW-0732">Signal</keyword>
<evidence type="ECO:0000256" key="1">
    <source>
        <dbReference type="SAM" id="SignalP"/>
    </source>
</evidence>
<feature type="signal peptide" evidence="1">
    <location>
        <begin position="1"/>
        <end position="16"/>
    </location>
</feature>
<dbReference type="AlphaFoldDB" id="A0A224XSJ2"/>
<proteinExistence type="predicted"/>
<feature type="chain" id="PRO_5012894918" evidence="1">
    <location>
        <begin position="17"/>
        <end position="216"/>
    </location>
</feature>
<organism evidence="2">
    <name type="scientific">Panstrongylus lignarius</name>
    <dbReference type="NCBI Taxonomy" id="156445"/>
    <lineage>
        <taxon>Eukaryota</taxon>
        <taxon>Metazoa</taxon>
        <taxon>Ecdysozoa</taxon>
        <taxon>Arthropoda</taxon>
        <taxon>Hexapoda</taxon>
        <taxon>Insecta</taxon>
        <taxon>Pterygota</taxon>
        <taxon>Neoptera</taxon>
        <taxon>Paraneoptera</taxon>
        <taxon>Hemiptera</taxon>
        <taxon>Heteroptera</taxon>
        <taxon>Panheteroptera</taxon>
        <taxon>Cimicomorpha</taxon>
        <taxon>Reduviidae</taxon>
        <taxon>Triatominae</taxon>
        <taxon>Panstrongylus</taxon>
    </lineage>
</organism>
<name>A0A224XSJ2_9HEMI</name>
<evidence type="ECO:0000313" key="2">
    <source>
        <dbReference type="EMBL" id="JAW12788.1"/>
    </source>
</evidence>